<dbReference type="PANTHER" id="PTHR39336">
    <property type="entry name" value="PYRIDOXAMINE PHOSPHATE OXIDASE FAMILY PROTEIN (AFU_ORTHOLOGUE AFUA_6G11440)"/>
    <property type="match status" value="1"/>
</dbReference>
<organism evidence="2 3">
    <name type="scientific">Henriciella pelagia</name>
    <dbReference type="NCBI Taxonomy" id="1977912"/>
    <lineage>
        <taxon>Bacteria</taxon>
        <taxon>Pseudomonadati</taxon>
        <taxon>Pseudomonadota</taxon>
        <taxon>Alphaproteobacteria</taxon>
        <taxon>Hyphomonadales</taxon>
        <taxon>Hyphomonadaceae</taxon>
        <taxon>Henriciella</taxon>
    </lineage>
</organism>
<dbReference type="RefSeq" id="WP_084393016.1">
    <property type="nucleotide sequence ID" value="NZ_BMKF01000002.1"/>
</dbReference>
<dbReference type="Proteomes" id="UP000628854">
    <property type="component" value="Unassembled WGS sequence"/>
</dbReference>
<dbReference type="PANTHER" id="PTHR39336:SF1">
    <property type="entry name" value="PYRIDOXAMINE PHOSPHATE OXIDASE FAMILY PROTEIN (AFU_ORTHOLOGUE AFUA_6G11440)"/>
    <property type="match status" value="1"/>
</dbReference>
<sequence length="186" mass="20891">MGKTYNKLTDKLIDFIKAQKMFFVATAPRSDDGHVNVSPKGYDSLVVIDEETVAWLDLGGSGIETMAHLKENGRITIMFCAFEGPANIVRLYGKGEAVQFDDPRFPELLKLFPAFEKARAIVTVKLDRVSDSCGWGVPFYDFKGERDQLKRTWDHAYEKHGDAVDEKFFESNAESIDGLPGMTRSV</sequence>
<evidence type="ECO:0000313" key="2">
    <source>
        <dbReference type="EMBL" id="GGB68459.1"/>
    </source>
</evidence>
<dbReference type="SUPFAM" id="SSF50475">
    <property type="entry name" value="FMN-binding split barrel"/>
    <property type="match status" value="1"/>
</dbReference>
<feature type="domain" description="Pyridoxamine 5'-phosphate oxidase N-terminal" evidence="1">
    <location>
        <begin position="8"/>
        <end position="108"/>
    </location>
</feature>
<reference evidence="3" key="1">
    <citation type="journal article" date="2019" name="Int. J. Syst. Evol. Microbiol.">
        <title>The Global Catalogue of Microorganisms (GCM) 10K type strain sequencing project: providing services to taxonomists for standard genome sequencing and annotation.</title>
        <authorList>
            <consortium name="The Broad Institute Genomics Platform"/>
            <consortium name="The Broad Institute Genome Sequencing Center for Infectious Disease"/>
            <person name="Wu L."/>
            <person name="Ma J."/>
        </authorList>
    </citation>
    <scope>NUCLEOTIDE SEQUENCE [LARGE SCALE GENOMIC DNA]</scope>
    <source>
        <strain evidence="3">CGMCC 1.15928</strain>
    </source>
</reference>
<keyword evidence="3" id="KW-1185">Reference proteome</keyword>
<dbReference type="Pfam" id="PF01243">
    <property type="entry name" value="PNPOx_N"/>
    <property type="match status" value="1"/>
</dbReference>
<comment type="caution">
    <text evidence="2">The sequence shown here is derived from an EMBL/GenBank/DDBJ whole genome shotgun (WGS) entry which is preliminary data.</text>
</comment>
<dbReference type="EMBL" id="BMKF01000002">
    <property type="protein sequence ID" value="GGB68459.1"/>
    <property type="molecule type" value="Genomic_DNA"/>
</dbReference>
<accession>A0ABQ1JJ41</accession>
<proteinExistence type="predicted"/>
<dbReference type="InterPro" id="IPR011576">
    <property type="entry name" value="Pyridox_Oxase_N"/>
</dbReference>
<dbReference type="Gene3D" id="2.30.110.10">
    <property type="entry name" value="Electron Transport, Fmn-binding Protein, Chain A"/>
    <property type="match status" value="1"/>
</dbReference>
<evidence type="ECO:0000259" key="1">
    <source>
        <dbReference type="Pfam" id="PF01243"/>
    </source>
</evidence>
<name>A0ABQ1JJ41_9PROT</name>
<protein>
    <submittedName>
        <fullName evidence="2">Pyridoxamine 5'-phosphate oxidase</fullName>
    </submittedName>
</protein>
<dbReference type="InterPro" id="IPR012349">
    <property type="entry name" value="Split_barrel_FMN-bd"/>
</dbReference>
<gene>
    <name evidence="2" type="ORF">GCM10011503_16310</name>
</gene>
<evidence type="ECO:0000313" key="3">
    <source>
        <dbReference type="Proteomes" id="UP000628854"/>
    </source>
</evidence>